<dbReference type="GO" id="GO:0046872">
    <property type="term" value="F:metal ion binding"/>
    <property type="evidence" value="ECO:0007669"/>
    <property type="project" value="UniProtKB-KW"/>
</dbReference>
<dbReference type="InterPro" id="IPR039650">
    <property type="entry name" value="HdrA-like"/>
</dbReference>
<dbReference type="InterPro" id="IPR036188">
    <property type="entry name" value="FAD/NAD-bd_sf"/>
</dbReference>
<dbReference type="Gene3D" id="3.50.50.60">
    <property type="entry name" value="FAD/NAD(P)-binding domain"/>
    <property type="match status" value="1"/>
</dbReference>
<dbReference type="EMBL" id="JACRSU010000004">
    <property type="protein sequence ID" value="MBC8541497.1"/>
    <property type="molecule type" value="Genomic_DNA"/>
</dbReference>
<evidence type="ECO:0000256" key="4">
    <source>
        <dbReference type="ARBA" id="ARBA00023004"/>
    </source>
</evidence>
<keyword evidence="7" id="KW-1185">Reference proteome</keyword>
<gene>
    <name evidence="6" type="ORF">H8698_10965</name>
</gene>
<dbReference type="GO" id="GO:0051539">
    <property type="term" value="F:4 iron, 4 sulfur cluster binding"/>
    <property type="evidence" value="ECO:0007669"/>
    <property type="project" value="UniProtKB-KW"/>
</dbReference>
<evidence type="ECO:0000256" key="5">
    <source>
        <dbReference type="ARBA" id="ARBA00023014"/>
    </source>
</evidence>
<evidence type="ECO:0000313" key="6">
    <source>
        <dbReference type="EMBL" id="MBC8541497.1"/>
    </source>
</evidence>
<comment type="caution">
    <text evidence="6">The sequence shown here is derived from an EMBL/GenBank/DDBJ whole genome shotgun (WGS) entry which is preliminary data.</text>
</comment>
<evidence type="ECO:0000256" key="3">
    <source>
        <dbReference type="ARBA" id="ARBA00023002"/>
    </source>
</evidence>
<evidence type="ECO:0000256" key="2">
    <source>
        <dbReference type="ARBA" id="ARBA00022723"/>
    </source>
</evidence>
<dbReference type="PANTHER" id="PTHR43498">
    <property type="entry name" value="FERREDOXIN:COB-COM HETERODISULFIDE REDUCTASE SUBUNIT A"/>
    <property type="match status" value="1"/>
</dbReference>
<keyword evidence="1" id="KW-0004">4Fe-4S</keyword>
<keyword evidence="3" id="KW-0560">Oxidoreductase</keyword>
<sequence length="457" mass="50889">MKTIKTDVCVVGAGAGGFGCVYRLLKNGINTVVVEKNKDFGGTAVFCGVDGWEPGVSLDGAHLLLKEKLQKMNQGAAVLEAVPNCNLFFPENGMNWENHSFEQYPWGLSMPSNFHYSDTLKRCRSLRKDGSMKRFQFEGAAMTKAMHQVLAPYQNKLSALFGYEFYACEKSGRNIRSVTVKNGGESIRIVADFYIDATGDIILSREAGCAVAMGSESKYRYQEPSAGEKDSRQMNAVTYVFRVSPAANPNHIDEMPVRYQKVDISAWKAYKMKRTVSCFCLYPNHDINVNMLPTMEGAEYIDFGEAADEVGKARVYSYWKYLQTEKNMNGYSLTKIFSAGVRESYRLIGKYVLNENDVRAGLFSQPKRGRTVAIADHALDVHGTSGMCRELEYPYEIPLECTMPREVDNLFVASRGASFSHIAAASARLTRTILSLGEGVGEYVAEQINSGLYFKNV</sequence>
<dbReference type="GO" id="GO:0016491">
    <property type="term" value="F:oxidoreductase activity"/>
    <property type="evidence" value="ECO:0007669"/>
    <property type="project" value="UniProtKB-KW"/>
</dbReference>
<dbReference type="PROSITE" id="PS51257">
    <property type="entry name" value="PROKAR_LIPOPROTEIN"/>
    <property type="match status" value="1"/>
</dbReference>
<proteinExistence type="predicted"/>
<keyword evidence="2" id="KW-0479">Metal-binding</keyword>
<reference evidence="6" key="1">
    <citation type="submission" date="2020-08" db="EMBL/GenBank/DDBJ databases">
        <title>Genome public.</title>
        <authorList>
            <person name="Liu C."/>
            <person name="Sun Q."/>
        </authorList>
    </citation>
    <scope>NUCLEOTIDE SEQUENCE</scope>
    <source>
        <strain evidence="6">H8</strain>
    </source>
</reference>
<name>A0A926DPL1_9FIRM</name>
<dbReference type="Proteomes" id="UP000611762">
    <property type="component" value="Unassembled WGS sequence"/>
</dbReference>
<dbReference type="SUPFAM" id="SSF51905">
    <property type="entry name" value="FAD/NAD(P)-binding domain"/>
    <property type="match status" value="1"/>
</dbReference>
<evidence type="ECO:0000256" key="1">
    <source>
        <dbReference type="ARBA" id="ARBA00022485"/>
    </source>
</evidence>
<dbReference type="PANTHER" id="PTHR43498:SF1">
    <property type="entry name" value="COB--COM HETERODISULFIDE REDUCTASE IRON-SULFUR SUBUNIT A"/>
    <property type="match status" value="1"/>
</dbReference>
<keyword evidence="5" id="KW-0411">Iron-sulfur</keyword>
<organism evidence="6 7">
    <name type="scientific">Congzhengia minquanensis</name>
    <dbReference type="NCBI Taxonomy" id="2763657"/>
    <lineage>
        <taxon>Bacteria</taxon>
        <taxon>Bacillati</taxon>
        <taxon>Bacillota</taxon>
        <taxon>Clostridia</taxon>
        <taxon>Eubacteriales</taxon>
        <taxon>Oscillospiraceae</taxon>
        <taxon>Congzhengia</taxon>
    </lineage>
</organism>
<accession>A0A926DPL1</accession>
<dbReference type="Pfam" id="PF12831">
    <property type="entry name" value="FAD_oxidored"/>
    <property type="match status" value="1"/>
</dbReference>
<dbReference type="AlphaFoldDB" id="A0A926DPL1"/>
<keyword evidence="4" id="KW-0408">Iron</keyword>
<dbReference type="RefSeq" id="WP_249313519.1">
    <property type="nucleotide sequence ID" value="NZ_JACRSU010000004.1"/>
</dbReference>
<protein>
    <submittedName>
        <fullName evidence="6">FAD-dependent oxidoreductase</fullName>
    </submittedName>
</protein>
<evidence type="ECO:0000313" key="7">
    <source>
        <dbReference type="Proteomes" id="UP000611762"/>
    </source>
</evidence>